<dbReference type="Pfam" id="PF20730">
    <property type="entry name" value="YetF_N"/>
    <property type="match status" value="1"/>
</dbReference>
<evidence type="ECO:0000256" key="1">
    <source>
        <dbReference type="ARBA" id="ARBA00004651"/>
    </source>
</evidence>
<feature type="domain" description="YetF C-terminal" evidence="8">
    <location>
        <begin position="82"/>
        <end position="215"/>
    </location>
</feature>
<dbReference type="EMBL" id="CP015378">
    <property type="protein sequence ID" value="ANC76003.1"/>
    <property type="molecule type" value="Genomic_DNA"/>
</dbReference>
<dbReference type="GO" id="GO:0005886">
    <property type="term" value="C:plasma membrane"/>
    <property type="evidence" value="ECO:0007669"/>
    <property type="project" value="UniProtKB-SubCell"/>
</dbReference>
<keyword evidence="6 7" id="KW-0472">Membrane</keyword>
<comment type="similarity">
    <text evidence="2">Belongs to the UPF0702 family.</text>
</comment>
<organism evidence="10 11">
    <name type="scientific">Fictibacillus phosphorivorans</name>
    <dbReference type="NCBI Taxonomy" id="1221500"/>
    <lineage>
        <taxon>Bacteria</taxon>
        <taxon>Bacillati</taxon>
        <taxon>Bacillota</taxon>
        <taxon>Bacilli</taxon>
        <taxon>Bacillales</taxon>
        <taxon>Fictibacillaceae</taxon>
        <taxon>Fictibacillus</taxon>
    </lineage>
</organism>
<comment type="subcellular location">
    <subcellularLocation>
        <location evidence="1">Cell membrane</location>
        <topology evidence="1">Multi-pass membrane protein</topology>
    </subcellularLocation>
</comment>
<reference evidence="10 11" key="1">
    <citation type="submission" date="2016-04" db="EMBL/GenBank/DDBJ databases">
        <title>Complete genome sequence of Fictibacillus phosphorivorans G25-29, a strain toxic to nematodes.</title>
        <authorList>
            <person name="Zheng Z."/>
        </authorList>
    </citation>
    <scope>NUCLEOTIDE SEQUENCE [LARGE SCALE GENOMIC DNA]</scope>
    <source>
        <strain evidence="10 11">G25-29</strain>
    </source>
</reference>
<evidence type="ECO:0000313" key="11">
    <source>
        <dbReference type="Proteomes" id="UP000076623"/>
    </source>
</evidence>
<evidence type="ECO:0000256" key="4">
    <source>
        <dbReference type="ARBA" id="ARBA00022692"/>
    </source>
</evidence>
<protein>
    <recommendedName>
        <fullName evidence="12">DUF421 domain-containing protein</fullName>
    </recommendedName>
</protein>
<dbReference type="InterPro" id="IPR007353">
    <property type="entry name" value="DUF421"/>
</dbReference>
<evidence type="ECO:0008006" key="12">
    <source>
        <dbReference type="Google" id="ProtNLM"/>
    </source>
</evidence>
<dbReference type="Gene3D" id="3.30.240.20">
    <property type="entry name" value="bsu07140 like domains"/>
    <property type="match status" value="2"/>
</dbReference>
<dbReference type="PANTHER" id="PTHR34582">
    <property type="entry name" value="UPF0702 TRANSMEMBRANE PROTEIN YCAP"/>
    <property type="match status" value="1"/>
</dbReference>
<name>A0A160IJ04_9BACL</name>
<dbReference type="KEGG" id="fpn:ABE65_003915"/>
<dbReference type="PANTHER" id="PTHR34582:SF7">
    <property type="entry name" value="UPF0702 TRANSMEMBRANE PROTEIN YDFS"/>
    <property type="match status" value="1"/>
</dbReference>
<evidence type="ECO:0000256" key="3">
    <source>
        <dbReference type="ARBA" id="ARBA00022475"/>
    </source>
</evidence>
<keyword evidence="5 7" id="KW-1133">Transmembrane helix</keyword>
<evidence type="ECO:0000313" key="10">
    <source>
        <dbReference type="EMBL" id="ANC76003.1"/>
    </source>
</evidence>
<keyword evidence="11" id="KW-1185">Reference proteome</keyword>
<dbReference type="InterPro" id="IPR048454">
    <property type="entry name" value="YetF_N"/>
</dbReference>
<dbReference type="InterPro" id="IPR023090">
    <property type="entry name" value="UPF0702_alpha/beta_dom_sf"/>
</dbReference>
<evidence type="ECO:0000256" key="5">
    <source>
        <dbReference type="ARBA" id="ARBA00022989"/>
    </source>
</evidence>
<evidence type="ECO:0000259" key="9">
    <source>
        <dbReference type="Pfam" id="PF20730"/>
    </source>
</evidence>
<sequence>MDGILITIYRTVLGFAFLLMLMRLLGKKQLGELTFFNYATGIAMGNIIGDMVVHKEITVWESLASLTFWAIAVFSIEFLNRHSPLLTKLTKSQPTIVIKKGQIMQKELKRMQMSMDDLLMLLRIGAVFDITEVEYAVMEPNGQLSVLKKPLKDSVTKEDLNIPPEAPQYLPTMLISNGEKIDQPFKEYSLSDEWLDKQLKSAGYQDVKEVFFAQLQDDGEVFFVKKEKSS</sequence>
<dbReference type="Proteomes" id="UP000076623">
    <property type="component" value="Chromosome"/>
</dbReference>
<dbReference type="Pfam" id="PF04239">
    <property type="entry name" value="DUF421"/>
    <property type="match status" value="1"/>
</dbReference>
<feature type="transmembrane region" description="Helical" evidence="7">
    <location>
        <begin position="6"/>
        <end position="26"/>
    </location>
</feature>
<feature type="transmembrane region" description="Helical" evidence="7">
    <location>
        <begin position="59"/>
        <end position="79"/>
    </location>
</feature>
<dbReference type="RefSeq" id="WP_197480336.1">
    <property type="nucleotide sequence ID" value="NZ_CP015378.1"/>
</dbReference>
<accession>A0A160IJ04</accession>
<gene>
    <name evidence="10" type="ORF">ABE65_003915</name>
</gene>
<evidence type="ECO:0000256" key="7">
    <source>
        <dbReference type="SAM" id="Phobius"/>
    </source>
</evidence>
<evidence type="ECO:0000259" key="8">
    <source>
        <dbReference type="Pfam" id="PF04239"/>
    </source>
</evidence>
<keyword evidence="3" id="KW-1003">Cell membrane</keyword>
<dbReference type="AlphaFoldDB" id="A0A160IJ04"/>
<keyword evidence="4 7" id="KW-0812">Transmembrane</keyword>
<evidence type="ECO:0000256" key="2">
    <source>
        <dbReference type="ARBA" id="ARBA00006448"/>
    </source>
</evidence>
<evidence type="ECO:0000256" key="6">
    <source>
        <dbReference type="ARBA" id="ARBA00023136"/>
    </source>
</evidence>
<feature type="domain" description="YetF-like N-terminal transmembrane" evidence="9">
    <location>
        <begin position="7"/>
        <end position="79"/>
    </location>
</feature>
<feature type="transmembrane region" description="Helical" evidence="7">
    <location>
        <begin position="33"/>
        <end position="53"/>
    </location>
</feature>
<proteinExistence type="inferred from homology"/>
<dbReference type="STRING" id="1221500.ABE65_003915"/>